<dbReference type="Proteomes" id="UP000240621">
    <property type="component" value="Unassembled WGS sequence"/>
</dbReference>
<evidence type="ECO:0000256" key="1">
    <source>
        <dbReference type="ARBA" id="ARBA00022490"/>
    </source>
</evidence>
<dbReference type="InterPro" id="IPR006076">
    <property type="entry name" value="FAD-dep_OxRdtase"/>
</dbReference>
<evidence type="ECO:0000256" key="2">
    <source>
        <dbReference type="ARBA" id="ARBA00022603"/>
    </source>
</evidence>
<organism evidence="11 12">
    <name type="scientific">Prolixibacter denitrificans</name>
    <dbReference type="NCBI Taxonomy" id="1541063"/>
    <lineage>
        <taxon>Bacteria</taxon>
        <taxon>Pseudomonadati</taxon>
        <taxon>Bacteroidota</taxon>
        <taxon>Bacteroidia</taxon>
        <taxon>Marinilabiliales</taxon>
        <taxon>Prolixibacteraceae</taxon>
        <taxon>Prolixibacter</taxon>
    </lineage>
</organism>
<evidence type="ECO:0000313" key="11">
    <source>
        <dbReference type="EMBL" id="PSK85266.1"/>
    </source>
</evidence>
<sequence>MYGVMNEKELNLSLRDIEYLIVGQGLAGTMLAFELHRRGKDFVVVDSPSGEKASRIAAGIINPVVFRRLTKSWLVDDLFPVLKETYRELEKLLSCQLLHPLKIDKILGKEEGSFWLTKSIENNLESYIHSEPDTTFHKDGIEAPYGIGKVFNAFRADLPLLIDRFREFLIQENRFIGEKLDTNDIIRETGKVQWKNITAQKIIFCQGFRASDNPFFQSVKFKHTKGQVLDLEIPGLNITDMVNKGMFVLPLGENRFRAGATYRWEFPDTIPDHEATAELTEKMDKIVKVPYSITGKRAGIRPTTHDRRPVLGLHPDTPEIGIFNGLGSKGAMLAPYFAREFAHFLCGESDTIHPEVNLLRYYRKK</sequence>
<dbReference type="PANTHER" id="PTHR13847:SF283">
    <property type="entry name" value="TRNA 5-METHYLAMINOMETHYL-2-THIOURIDINE BIOSYNTHESIS BIFUNCTIONAL PROTEIN MNMC"/>
    <property type="match status" value="1"/>
</dbReference>
<dbReference type="GO" id="GO:0005737">
    <property type="term" value="C:cytoplasm"/>
    <property type="evidence" value="ECO:0007669"/>
    <property type="project" value="TreeGrafter"/>
</dbReference>
<reference evidence="11 12" key="1">
    <citation type="submission" date="2018-03" db="EMBL/GenBank/DDBJ databases">
        <title>Genomic Encyclopedia of Archaeal and Bacterial Type Strains, Phase II (KMG-II): from individual species to whole genera.</title>
        <authorList>
            <person name="Goeker M."/>
        </authorList>
    </citation>
    <scope>NUCLEOTIDE SEQUENCE [LARGE SCALE GENOMIC DNA]</scope>
    <source>
        <strain evidence="11 12">DSM 27267</strain>
    </source>
</reference>
<evidence type="ECO:0000256" key="9">
    <source>
        <dbReference type="ARBA" id="ARBA00023268"/>
    </source>
</evidence>
<gene>
    <name evidence="11" type="ORF">CLV93_101219</name>
</gene>
<dbReference type="AlphaFoldDB" id="A0A2P8CJW6"/>
<keyword evidence="7" id="KW-0274">FAD</keyword>
<keyword evidence="3" id="KW-0285">Flavoprotein</keyword>
<evidence type="ECO:0000256" key="4">
    <source>
        <dbReference type="ARBA" id="ARBA00022679"/>
    </source>
</evidence>
<dbReference type="GO" id="GO:0008168">
    <property type="term" value="F:methyltransferase activity"/>
    <property type="evidence" value="ECO:0007669"/>
    <property type="project" value="UniProtKB-KW"/>
</dbReference>
<dbReference type="InterPro" id="IPR036188">
    <property type="entry name" value="FAD/NAD-bd_sf"/>
</dbReference>
<keyword evidence="4" id="KW-0808">Transferase</keyword>
<comment type="caution">
    <text evidence="11">The sequence shown here is derived from an EMBL/GenBank/DDBJ whole genome shotgun (WGS) entry which is preliminary data.</text>
</comment>
<keyword evidence="8" id="KW-0560">Oxidoreductase</keyword>
<accession>A0A2P8CJW6</accession>
<dbReference type="OrthoDB" id="214253at2"/>
<name>A0A2P8CJW6_9BACT</name>
<dbReference type="Gene3D" id="3.50.50.60">
    <property type="entry name" value="FAD/NAD(P)-binding domain"/>
    <property type="match status" value="2"/>
</dbReference>
<evidence type="ECO:0000256" key="3">
    <source>
        <dbReference type="ARBA" id="ARBA00022630"/>
    </source>
</evidence>
<keyword evidence="9" id="KW-0511">Multifunctional enzyme</keyword>
<evidence type="ECO:0000313" key="12">
    <source>
        <dbReference type="Proteomes" id="UP000240621"/>
    </source>
</evidence>
<proteinExistence type="predicted"/>
<evidence type="ECO:0000256" key="7">
    <source>
        <dbReference type="ARBA" id="ARBA00022827"/>
    </source>
</evidence>
<dbReference type="SUPFAM" id="SSF51905">
    <property type="entry name" value="FAD/NAD(P)-binding domain"/>
    <property type="match status" value="1"/>
</dbReference>
<keyword evidence="5" id="KW-0949">S-adenosyl-L-methionine</keyword>
<dbReference type="EMBL" id="PYGC01000001">
    <property type="protein sequence ID" value="PSK85266.1"/>
    <property type="molecule type" value="Genomic_DNA"/>
</dbReference>
<dbReference type="PANTHER" id="PTHR13847">
    <property type="entry name" value="SARCOSINE DEHYDROGENASE-RELATED"/>
    <property type="match status" value="1"/>
</dbReference>
<keyword evidence="2" id="KW-0489">Methyltransferase</keyword>
<dbReference type="GO" id="GO:0016491">
    <property type="term" value="F:oxidoreductase activity"/>
    <property type="evidence" value="ECO:0007669"/>
    <property type="project" value="UniProtKB-KW"/>
</dbReference>
<dbReference type="GO" id="GO:0008033">
    <property type="term" value="P:tRNA processing"/>
    <property type="evidence" value="ECO:0007669"/>
    <property type="project" value="UniProtKB-KW"/>
</dbReference>
<evidence type="ECO:0000256" key="8">
    <source>
        <dbReference type="ARBA" id="ARBA00023002"/>
    </source>
</evidence>
<dbReference type="Gene3D" id="3.30.9.10">
    <property type="entry name" value="D-Amino Acid Oxidase, subunit A, domain 2"/>
    <property type="match status" value="1"/>
</dbReference>
<evidence type="ECO:0000256" key="6">
    <source>
        <dbReference type="ARBA" id="ARBA00022694"/>
    </source>
</evidence>
<dbReference type="SUPFAM" id="SSF54373">
    <property type="entry name" value="FAD-linked reductases, C-terminal domain"/>
    <property type="match status" value="1"/>
</dbReference>
<keyword evidence="1" id="KW-0963">Cytoplasm</keyword>
<evidence type="ECO:0000256" key="5">
    <source>
        <dbReference type="ARBA" id="ARBA00022691"/>
    </source>
</evidence>
<feature type="domain" description="FAD dependent oxidoreductase" evidence="10">
    <location>
        <begin position="198"/>
        <end position="342"/>
    </location>
</feature>
<protein>
    <submittedName>
        <fullName evidence="11">Glycine/D-amino acid oxidase-like deaminating enzyme</fullName>
    </submittedName>
</protein>
<dbReference type="Pfam" id="PF01266">
    <property type="entry name" value="DAO"/>
    <property type="match status" value="1"/>
</dbReference>
<dbReference type="GO" id="GO:0032259">
    <property type="term" value="P:methylation"/>
    <property type="evidence" value="ECO:0007669"/>
    <property type="project" value="UniProtKB-KW"/>
</dbReference>
<keyword evidence="6" id="KW-0819">tRNA processing</keyword>
<evidence type="ECO:0000259" key="10">
    <source>
        <dbReference type="Pfam" id="PF01266"/>
    </source>
</evidence>